<sequence length="130" mass="15108">MDGNSSINWSIQNAFWPTQYKEPVTIIIPKPNKDDYSNTKAYQPICLLNTLSKLTTKILVMRMNMEAILHRIVHPAQGYSLQHMLRKQEPGDYILPYWLSTSANFFPQYITIPLYAFYDIKDSAKLYAIS</sequence>
<dbReference type="PANTHER" id="PTHR33481:SF1">
    <property type="entry name" value="ENDONUCLEASE_EXONUCLEASE_PHOSPHATASE DOMAIN-CONTAINING PROTEIN-RELATED"/>
    <property type="match status" value="1"/>
</dbReference>
<dbReference type="STRING" id="703135.A0A2A9N8V6"/>
<evidence type="ECO:0000313" key="2">
    <source>
        <dbReference type="Proteomes" id="UP000242287"/>
    </source>
</evidence>
<keyword evidence="2" id="KW-1185">Reference proteome</keyword>
<evidence type="ECO:0000313" key="1">
    <source>
        <dbReference type="EMBL" id="PFH46328.1"/>
    </source>
</evidence>
<dbReference type="PANTHER" id="PTHR33481">
    <property type="entry name" value="REVERSE TRANSCRIPTASE"/>
    <property type="match status" value="1"/>
</dbReference>
<evidence type="ECO:0008006" key="3">
    <source>
        <dbReference type="Google" id="ProtNLM"/>
    </source>
</evidence>
<accession>A0A2A9N8V6</accession>
<name>A0A2A9N8V6_9AGAR</name>
<proteinExistence type="predicted"/>
<dbReference type="AlphaFoldDB" id="A0A2A9N8V6"/>
<gene>
    <name evidence="1" type="ORF">AMATHDRAFT_7954</name>
</gene>
<protein>
    <recommendedName>
        <fullName evidence="3">Reverse transcriptase domain-containing protein</fullName>
    </recommendedName>
</protein>
<reference evidence="1 2" key="1">
    <citation type="submission" date="2014-02" db="EMBL/GenBank/DDBJ databases">
        <title>Transposable element dynamics among asymbiotic and ectomycorrhizal Amanita fungi.</title>
        <authorList>
            <consortium name="DOE Joint Genome Institute"/>
            <person name="Hess J."/>
            <person name="Skrede I."/>
            <person name="Wolfe B."/>
            <person name="LaButti K."/>
            <person name="Ohm R.A."/>
            <person name="Grigoriev I.V."/>
            <person name="Pringle A."/>
        </authorList>
    </citation>
    <scope>NUCLEOTIDE SEQUENCE [LARGE SCALE GENOMIC DNA]</scope>
    <source>
        <strain evidence="1 2">SKay4041</strain>
    </source>
</reference>
<organism evidence="1 2">
    <name type="scientific">Amanita thiersii Skay4041</name>
    <dbReference type="NCBI Taxonomy" id="703135"/>
    <lineage>
        <taxon>Eukaryota</taxon>
        <taxon>Fungi</taxon>
        <taxon>Dikarya</taxon>
        <taxon>Basidiomycota</taxon>
        <taxon>Agaricomycotina</taxon>
        <taxon>Agaricomycetes</taxon>
        <taxon>Agaricomycetidae</taxon>
        <taxon>Agaricales</taxon>
        <taxon>Pluteineae</taxon>
        <taxon>Amanitaceae</taxon>
        <taxon>Amanita</taxon>
    </lineage>
</organism>
<dbReference type="EMBL" id="KZ302207">
    <property type="protein sequence ID" value="PFH46328.1"/>
    <property type="molecule type" value="Genomic_DNA"/>
</dbReference>
<dbReference type="OrthoDB" id="412006at2759"/>
<dbReference type="Proteomes" id="UP000242287">
    <property type="component" value="Unassembled WGS sequence"/>
</dbReference>